<keyword evidence="3" id="KW-1185">Reference proteome</keyword>
<dbReference type="InterPro" id="IPR029526">
    <property type="entry name" value="PGBD"/>
</dbReference>
<dbReference type="Pfam" id="PF13843">
    <property type="entry name" value="DDE_Tnp_1_7"/>
    <property type="match status" value="1"/>
</dbReference>
<evidence type="ECO:0000313" key="2">
    <source>
        <dbReference type="EMBL" id="CAD7244005.1"/>
    </source>
</evidence>
<dbReference type="AlphaFoldDB" id="A0A7R8XA25"/>
<proteinExistence type="predicted"/>
<dbReference type="Proteomes" id="UP000677054">
    <property type="component" value="Unassembled WGS sequence"/>
</dbReference>
<name>A0A7R8XA25_9CRUS</name>
<organism evidence="2">
    <name type="scientific">Darwinula stevensoni</name>
    <dbReference type="NCBI Taxonomy" id="69355"/>
    <lineage>
        <taxon>Eukaryota</taxon>
        <taxon>Metazoa</taxon>
        <taxon>Ecdysozoa</taxon>
        <taxon>Arthropoda</taxon>
        <taxon>Crustacea</taxon>
        <taxon>Oligostraca</taxon>
        <taxon>Ostracoda</taxon>
        <taxon>Podocopa</taxon>
        <taxon>Podocopida</taxon>
        <taxon>Darwinulocopina</taxon>
        <taxon>Darwinuloidea</taxon>
        <taxon>Darwinulidae</taxon>
        <taxon>Darwinula</taxon>
    </lineage>
</organism>
<protein>
    <recommendedName>
        <fullName evidence="1">PiggyBac transposable element-derived protein domain-containing protein</fullName>
    </recommendedName>
</protein>
<evidence type="ECO:0000313" key="3">
    <source>
        <dbReference type="Proteomes" id="UP000677054"/>
    </source>
</evidence>
<reference evidence="2" key="1">
    <citation type="submission" date="2020-11" db="EMBL/GenBank/DDBJ databases">
        <authorList>
            <person name="Tran Van P."/>
        </authorList>
    </citation>
    <scope>NUCLEOTIDE SEQUENCE</scope>
</reference>
<feature type="domain" description="PiggyBac transposable element-derived protein" evidence="1">
    <location>
        <begin position="14"/>
        <end position="118"/>
    </location>
</feature>
<dbReference type="PANTHER" id="PTHR46599:SF3">
    <property type="entry name" value="PIGGYBAC TRANSPOSABLE ELEMENT-DERIVED PROTEIN 4"/>
    <property type="match status" value="1"/>
</dbReference>
<sequence>FQSKVNTPENFSELGFFELIFTDELLDLIVTEINRFASDFISKTTLSEYSRVKKWKYLSVQDLRVLMLMGITKRPTIQSYWTTDEFFIIPVFGKLMSVNHFLLIAKFLHFTDNSLAVPGNKFSANYMNLGKIVYGRVIDAMEGPGNDTRKTKLQNGGSNPMSSMSLMSMLVVDLNAYTGKAVEPSEIPVTQKAVLDLVDSGGFIPDLLMKLKSLGYNSCGTVQAG</sequence>
<evidence type="ECO:0000259" key="1">
    <source>
        <dbReference type="Pfam" id="PF13843"/>
    </source>
</evidence>
<dbReference type="PANTHER" id="PTHR46599">
    <property type="entry name" value="PIGGYBAC TRANSPOSABLE ELEMENT-DERIVED PROTEIN 4"/>
    <property type="match status" value="1"/>
</dbReference>
<feature type="non-terminal residue" evidence="2">
    <location>
        <position position="225"/>
    </location>
</feature>
<gene>
    <name evidence="2" type="ORF">DSTB1V02_LOCUS3910</name>
</gene>
<dbReference type="OrthoDB" id="6370318at2759"/>
<dbReference type="EMBL" id="CAJPEV010000542">
    <property type="protein sequence ID" value="CAG0886297.1"/>
    <property type="molecule type" value="Genomic_DNA"/>
</dbReference>
<feature type="non-terminal residue" evidence="2">
    <location>
        <position position="1"/>
    </location>
</feature>
<accession>A0A7R8XA25</accession>
<dbReference type="EMBL" id="LR900059">
    <property type="protein sequence ID" value="CAD7244005.1"/>
    <property type="molecule type" value="Genomic_DNA"/>
</dbReference>